<protein>
    <recommendedName>
        <fullName evidence="3">BED-type domain-containing protein</fullName>
    </recommendedName>
</protein>
<dbReference type="AlphaFoldDB" id="A0A397AS24"/>
<gene>
    <name evidence="1" type="ORF">DYB36_008653</name>
</gene>
<evidence type="ECO:0008006" key="3">
    <source>
        <dbReference type="Google" id="ProtNLM"/>
    </source>
</evidence>
<evidence type="ECO:0000313" key="2">
    <source>
        <dbReference type="Proteomes" id="UP000265427"/>
    </source>
</evidence>
<accession>A0A397AS24</accession>
<proteinExistence type="predicted"/>
<name>A0A397AS24_APHAT</name>
<comment type="caution">
    <text evidence="1">The sequence shown here is derived from an EMBL/GenBank/DDBJ whole genome shotgun (WGS) entry which is preliminary data.</text>
</comment>
<sequence>MSTHHDRLRGKPLAVLYFTRTSPGSSVWVCKCGKHRTQNGSGYSNLTSHIEREHPEFVHYDALDPATQQSVFASLTPKPVEAVHGWLTWITASLMPFSFCENDMARRFTTLATISVKTLMKWMHAMCRWMENKISETLPESFAIVYDGWTSGSTHYVAMFATFSNDSHRGYEKVLLAMSPMNEEESLSAAAHVQYLDFVLGVYGKDRENVVALIGDNCSTNRAFARLAGVHMIGCASHRFNLFVGDVLAEHEELLVAVNTIMKKLTNIIPSARLRRLTDLRPKQRNQTRWNSSVAMLDRYVKLKPFFPLMGVEEIDNLLLSVRQERDIDVLLAKLIDLNSVTLELQDEAITLADVRGLFDEVVGEFPSANERLRPGASIIQDPHFEAGVVKVLMHMSPSLTDQERLSIARLAVTAGIRDDDRMSDADCMSMASRAKKRRKLQQSCSGFMDCRFLRPTSNMCERLFSVTKWALTDRRQSMLPSNLRRTNVPSLQHLPLGYRRRQECNGRSTGGDGF</sequence>
<dbReference type="PANTHER" id="PTHR40866">
    <property type="entry name" value="BED-TYPE DOMAIN-CONTAINING PROTEIN"/>
    <property type="match status" value="1"/>
</dbReference>
<dbReference type="VEuPathDB" id="FungiDB:H257_10662"/>
<dbReference type="EMBL" id="QUSZ01005575">
    <property type="protein sequence ID" value="RHY09114.1"/>
    <property type="molecule type" value="Genomic_DNA"/>
</dbReference>
<reference evidence="1 2" key="1">
    <citation type="submission" date="2018-08" db="EMBL/GenBank/DDBJ databases">
        <title>Aphanomyces genome sequencing and annotation.</title>
        <authorList>
            <person name="Minardi D."/>
            <person name="Oidtmann B."/>
            <person name="Van Der Giezen M."/>
            <person name="Studholme D.J."/>
        </authorList>
    </citation>
    <scope>NUCLEOTIDE SEQUENCE [LARGE SCALE GENOMIC DNA]</scope>
    <source>
        <strain evidence="1 2">Kv</strain>
    </source>
</reference>
<dbReference type="PANTHER" id="PTHR40866:SF1">
    <property type="entry name" value="BED-TYPE DOMAIN-CONTAINING PROTEIN"/>
    <property type="match status" value="1"/>
</dbReference>
<evidence type="ECO:0000313" key="1">
    <source>
        <dbReference type="EMBL" id="RHY09114.1"/>
    </source>
</evidence>
<dbReference type="Proteomes" id="UP000265427">
    <property type="component" value="Unassembled WGS sequence"/>
</dbReference>
<organism evidence="1 2">
    <name type="scientific">Aphanomyces astaci</name>
    <name type="common">Crayfish plague agent</name>
    <dbReference type="NCBI Taxonomy" id="112090"/>
    <lineage>
        <taxon>Eukaryota</taxon>
        <taxon>Sar</taxon>
        <taxon>Stramenopiles</taxon>
        <taxon>Oomycota</taxon>
        <taxon>Saprolegniomycetes</taxon>
        <taxon>Saprolegniales</taxon>
        <taxon>Verrucalvaceae</taxon>
        <taxon>Aphanomyces</taxon>
    </lineage>
</organism>
<dbReference type="InterPro" id="IPR012337">
    <property type="entry name" value="RNaseH-like_sf"/>
</dbReference>
<dbReference type="SUPFAM" id="SSF53098">
    <property type="entry name" value="Ribonuclease H-like"/>
    <property type="match status" value="1"/>
</dbReference>